<organism evidence="1 2">
    <name type="scientific">Pandoraea iniqua</name>
    <dbReference type="NCBI Taxonomy" id="2508288"/>
    <lineage>
        <taxon>Bacteria</taxon>
        <taxon>Pseudomonadati</taxon>
        <taxon>Pseudomonadota</taxon>
        <taxon>Betaproteobacteria</taxon>
        <taxon>Burkholderiales</taxon>
        <taxon>Burkholderiaceae</taxon>
        <taxon>Pandoraea</taxon>
    </lineage>
</organism>
<sequence>MSNCLSVIQDICQRINLPTPSTAAQSSDPQITQINALAAKEGEWQVSEYDWQALLLEATFVTVGVETQVANITATFPGFKAILNDVMWNRDLRRPVFGPMTPQRWEQLKAMVMQGPWNQFQIRGNAILFIPVPAVGQNIWFQYKSTCWAQSATGAPQTRFLLDTDTLLLDEATFKLGIEWRWKKAKGLDYAQDFVDYEAMLATSKARDGSKDVINMGDVKYDIYPGILVPSGSWA</sequence>
<keyword evidence="2" id="KW-1185">Reference proteome</keyword>
<evidence type="ECO:0000313" key="2">
    <source>
        <dbReference type="Proteomes" id="UP000333828"/>
    </source>
</evidence>
<proteinExistence type="predicted"/>
<gene>
    <name evidence="1" type="ORF">PIN31115_02087</name>
</gene>
<accession>A0A5E4UMB6</accession>
<dbReference type="Proteomes" id="UP000333828">
    <property type="component" value="Unassembled WGS sequence"/>
</dbReference>
<reference evidence="1 2" key="1">
    <citation type="submission" date="2019-08" db="EMBL/GenBank/DDBJ databases">
        <authorList>
            <person name="Peeters C."/>
        </authorList>
    </citation>
    <scope>NUCLEOTIDE SEQUENCE [LARGE SCALE GENOMIC DNA]</scope>
    <source>
        <strain evidence="1 2">LMG 31115</strain>
    </source>
</reference>
<evidence type="ECO:0000313" key="1">
    <source>
        <dbReference type="EMBL" id="VVE00673.1"/>
    </source>
</evidence>
<dbReference type="EMBL" id="CABPSI010000002">
    <property type="protein sequence ID" value="VVE00673.1"/>
    <property type="molecule type" value="Genomic_DNA"/>
</dbReference>
<dbReference type="AlphaFoldDB" id="A0A5E4UMB6"/>
<dbReference type="RefSeq" id="WP_150683972.1">
    <property type="nucleotide sequence ID" value="NZ_CABPSI010000002.1"/>
</dbReference>
<protein>
    <submittedName>
        <fullName evidence="1">Uncharacterized protein</fullName>
    </submittedName>
</protein>
<name>A0A5E4UMB6_9BURK</name>